<protein>
    <submittedName>
        <fullName evidence="1">Uncharacterized protein</fullName>
    </submittedName>
</protein>
<proteinExistence type="predicted"/>
<reference evidence="1" key="1">
    <citation type="submission" date="2020-08" db="EMBL/GenBank/DDBJ databases">
        <title>Multicomponent nature underlies the extraordinary mechanical properties of spider dragline silk.</title>
        <authorList>
            <person name="Kono N."/>
            <person name="Nakamura H."/>
            <person name="Mori M."/>
            <person name="Yoshida Y."/>
            <person name="Ohtoshi R."/>
            <person name="Malay A.D."/>
            <person name="Moran D.A.P."/>
            <person name="Tomita M."/>
            <person name="Numata K."/>
            <person name="Arakawa K."/>
        </authorList>
    </citation>
    <scope>NUCLEOTIDE SEQUENCE</scope>
</reference>
<keyword evidence="2" id="KW-1185">Reference proteome</keyword>
<dbReference type="Gene3D" id="3.10.10.10">
    <property type="entry name" value="HIV Type 1 Reverse Transcriptase, subunit A, domain 1"/>
    <property type="match status" value="1"/>
</dbReference>
<evidence type="ECO:0000313" key="2">
    <source>
        <dbReference type="Proteomes" id="UP000887159"/>
    </source>
</evidence>
<dbReference type="Proteomes" id="UP000887159">
    <property type="component" value="Unassembled WGS sequence"/>
</dbReference>
<dbReference type="InterPro" id="IPR043502">
    <property type="entry name" value="DNA/RNA_pol_sf"/>
</dbReference>
<accession>A0A8X6UZG2</accession>
<name>A0A8X6UZG2_TRICX</name>
<sequence>MLADLEYPCILGVDFISGSKIVLDFYRKALAIPYSQIEKVVKTIEEGNVEIDLIKKVGRKSEKKLQDLFNSFKGLFADKSGLTHVLHHEIDIGDKQPVVSRPYRYVRVKQSILDHHIEKMLKEGSIIPIQSPHASPVVL</sequence>
<dbReference type="AlphaFoldDB" id="A0A8X6UZG2"/>
<dbReference type="GO" id="GO:0071897">
    <property type="term" value="P:DNA biosynthetic process"/>
    <property type="evidence" value="ECO:0007669"/>
    <property type="project" value="UniProtKB-ARBA"/>
</dbReference>
<dbReference type="SUPFAM" id="SSF56672">
    <property type="entry name" value="DNA/RNA polymerases"/>
    <property type="match status" value="1"/>
</dbReference>
<organism evidence="1 2">
    <name type="scientific">Trichonephila clavipes</name>
    <name type="common">Golden silk orbweaver</name>
    <name type="synonym">Nephila clavipes</name>
    <dbReference type="NCBI Taxonomy" id="2585209"/>
    <lineage>
        <taxon>Eukaryota</taxon>
        <taxon>Metazoa</taxon>
        <taxon>Ecdysozoa</taxon>
        <taxon>Arthropoda</taxon>
        <taxon>Chelicerata</taxon>
        <taxon>Arachnida</taxon>
        <taxon>Araneae</taxon>
        <taxon>Araneomorphae</taxon>
        <taxon>Entelegynae</taxon>
        <taxon>Araneoidea</taxon>
        <taxon>Nephilidae</taxon>
        <taxon>Trichonephila</taxon>
    </lineage>
</organism>
<gene>
    <name evidence="1" type="ORF">TNCV_1503091</name>
</gene>
<comment type="caution">
    <text evidence="1">The sequence shown here is derived from an EMBL/GenBank/DDBJ whole genome shotgun (WGS) entry which is preliminary data.</text>
</comment>
<evidence type="ECO:0000313" key="1">
    <source>
        <dbReference type="EMBL" id="GFX98731.1"/>
    </source>
</evidence>
<dbReference type="EMBL" id="BMAU01021203">
    <property type="protein sequence ID" value="GFX98731.1"/>
    <property type="molecule type" value="Genomic_DNA"/>
</dbReference>